<dbReference type="EMBL" id="MEVT01000005">
    <property type="protein sequence ID" value="OGC63649.1"/>
    <property type="molecule type" value="Genomic_DNA"/>
</dbReference>
<organism evidence="1 2">
    <name type="scientific">candidate division WWE3 bacterium RIFOXYA2_FULL_46_9</name>
    <dbReference type="NCBI Taxonomy" id="1802636"/>
    <lineage>
        <taxon>Bacteria</taxon>
        <taxon>Katanobacteria</taxon>
    </lineage>
</organism>
<evidence type="ECO:0000313" key="2">
    <source>
        <dbReference type="Proteomes" id="UP000176614"/>
    </source>
</evidence>
<dbReference type="Proteomes" id="UP000176614">
    <property type="component" value="Unassembled WGS sequence"/>
</dbReference>
<evidence type="ECO:0000313" key="1">
    <source>
        <dbReference type="EMBL" id="OGC63649.1"/>
    </source>
</evidence>
<gene>
    <name evidence="1" type="ORF">A2264_04770</name>
</gene>
<protein>
    <submittedName>
        <fullName evidence="1">Uncharacterized protein</fullName>
    </submittedName>
</protein>
<dbReference type="AlphaFoldDB" id="A0A1F4W2K1"/>
<sequence length="192" mass="21896">MHWISYIREVWPGLLTAANVLRLPLDKISPEMLRTLQDAGTLYGVIIENRGILVWRAKERGKRKFGTKKFVVEYQAGDLLVATPSEVFPSVLARHTESERKLWFSYQELQGPIPADILGILVIKDLLSLRWEWHTAIETHPRLGLIVPQRYVIELSGQNGVTKLFPGSALIVSEQGLSGIPHRKMIDYSYHK</sequence>
<reference evidence="1 2" key="1">
    <citation type="journal article" date="2016" name="Nat. Commun.">
        <title>Thousands of microbial genomes shed light on interconnected biogeochemical processes in an aquifer system.</title>
        <authorList>
            <person name="Anantharaman K."/>
            <person name="Brown C.T."/>
            <person name="Hug L.A."/>
            <person name="Sharon I."/>
            <person name="Castelle C.J."/>
            <person name="Probst A.J."/>
            <person name="Thomas B.C."/>
            <person name="Singh A."/>
            <person name="Wilkins M.J."/>
            <person name="Karaoz U."/>
            <person name="Brodie E.L."/>
            <person name="Williams K.H."/>
            <person name="Hubbard S.S."/>
            <person name="Banfield J.F."/>
        </authorList>
    </citation>
    <scope>NUCLEOTIDE SEQUENCE [LARGE SCALE GENOMIC DNA]</scope>
</reference>
<accession>A0A1F4W2K1</accession>
<name>A0A1F4W2K1_UNCKA</name>
<comment type="caution">
    <text evidence="1">The sequence shown here is derived from an EMBL/GenBank/DDBJ whole genome shotgun (WGS) entry which is preliminary data.</text>
</comment>
<proteinExistence type="predicted"/>